<evidence type="ECO:0000313" key="2">
    <source>
        <dbReference type="Proteomes" id="UP000278475"/>
    </source>
</evidence>
<dbReference type="SUPFAM" id="SSF51679">
    <property type="entry name" value="Bacterial luciferase-like"/>
    <property type="match status" value="1"/>
</dbReference>
<dbReference type="Gene3D" id="3.20.20.30">
    <property type="entry name" value="Luciferase-like domain"/>
    <property type="match status" value="1"/>
</dbReference>
<proteinExistence type="predicted"/>
<reference evidence="1 2" key="1">
    <citation type="submission" date="2018-06" db="EMBL/GenBank/DDBJ databases">
        <title>Extensive metabolic versatility and redundancy in microbially diverse, dynamic hydrothermal sediments.</title>
        <authorList>
            <person name="Dombrowski N."/>
            <person name="Teske A."/>
            <person name="Baker B.J."/>
        </authorList>
    </citation>
    <scope>NUCLEOTIDE SEQUENCE [LARGE SCALE GENOMIC DNA]</scope>
    <source>
        <strain evidence="1">B66_G16</strain>
    </source>
</reference>
<organism evidence="1 2">
    <name type="scientific">Thermoproteota archaeon</name>
    <dbReference type="NCBI Taxonomy" id="2056631"/>
    <lineage>
        <taxon>Archaea</taxon>
        <taxon>Thermoproteota</taxon>
    </lineage>
</organism>
<evidence type="ECO:0008006" key="3">
    <source>
        <dbReference type="Google" id="ProtNLM"/>
    </source>
</evidence>
<evidence type="ECO:0000313" key="1">
    <source>
        <dbReference type="EMBL" id="RLE46709.1"/>
    </source>
</evidence>
<dbReference type="InterPro" id="IPR036661">
    <property type="entry name" value="Luciferase-like_sf"/>
</dbReference>
<dbReference type="AlphaFoldDB" id="A0A497EL42"/>
<comment type="caution">
    <text evidence="1">The sequence shown here is derived from an EMBL/GenBank/DDBJ whole genome shotgun (WGS) entry which is preliminary data.</text>
</comment>
<sequence length="170" mass="19061">MKNLQNLKLKNSSIGKIGINISGDLEDEEIVDRAKIVEKSGVKIVWVGEFEGFKDPLDVAEIIANSTSLFIGFGVLSPLKRECSEIKKGIKRLQNKFGNRFLVGIGAGKFRNAKEALNKTVECIKELRYEFTVVAGCSSPKITHISSNLADGILFNYVHPRYLQWIKRYV</sequence>
<dbReference type="GO" id="GO:0016705">
    <property type="term" value="F:oxidoreductase activity, acting on paired donors, with incorporation or reduction of molecular oxygen"/>
    <property type="evidence" value="ECO:0007669"/>
    <property type="project" value="InterPro"/>
</dbReference>
<dbReference type="Proteomes" id="UP000278475">
    <property type="component" value="Unassembled WGS sequence"/>
</dbReference>
<protein>
    <recommendedName>
        <fullName evidence="3">Luciferase-like domain-containing protein</fullName>
    </recommendedName>
</protein>
<gene>
    <name evidence="1" type="ORF">DRJ31_09740</name>
</gene>
<dbReference type="EMBL" id="QMQV01000169">
    <property type="protein sequence ID" value="RLE46709.1"/>
    <property type="molecule type" value="Genomic_DNA"/>
</dbReference>
<accession>A0A497EL42</accession>
<name>A0A497EL42_9CREN</name>
<feature type="non-terminal residue" evidence="1">
    <location>
        <position position="170"/>
    </location>
</feature>